<evidence type="ECO:0008006" key="5">
    <source>
        <dbReference type="Google" id="ProtNLM"/>
    </source>
</evidence>
<dbReference type="Proteomes" id="UP000202259">
    <property type="component" value="Chromosome"/>
</dbReference>
<keyword evidence="4" id="KW-1185">Reference proteome</keyword>
<evidence type="ECO:0000313" key="3">
    <source>
        <dbReference type="EMBL" id="ASP47544.1"/>
    </source>
</evidence>
<keyword evidence="1" id="KW-1133">Transmembrane helix</keyword>
<dbReference type="Gene3D" id="2.120.10.30">
    <property type="entry name" value="TolB, C-terminal domain"/>
    <property type="match status" value="1"/>
</dbReference>
<dbReference type="KEGG" id="cber:B5D82_07115"/>
<accession>A0A222G858</accession>
<keyword evidence="1" id="KW-0472">Membrane</keyword>
<dbReference type="EMBL" id="CP020465">
    <property type="protein sequence ID" value="ASP47544.1"/>
    <property type="molecule type" value="Genomic_DNA"/>
</dbReference>
<protein>
    <recommendedName>
        <fullName evidence="5">SHOCT domain-containing protein</fullName>
    </recommendedName>
</protein>
<evidence type="ECO:0000313" key="4">
    <source>
        <dbReference type="Proteomes" id="UP000202259"/>
    </source>
</evidence>
<gene>
    <name evidence="3" type="ORF">B5D82_07115</name>
</gene>
<organism evidence="3 4">
    <name type="scientific">Cognaticolwellia beringensis</name>
    <dbReference type="NCBI Taxonomy" id="1967665"/>
    <lineage>
        <taxon>Bacteria</taxon>
        <taxon>Pseudomonadati</taxon>
        <taxon>Pseudomonadota</taxon>
        <taxon>Gammaproteobacteria</taxon>
        <taxon>Alteromonadales</taxon>
        <taxon>Colwelliaceae</taxon>
        <taxon>Cognaticolwellia</taxon>
    </lineage>
</organism>
<dbReference type="RefSeq" id="WP_081150278.1">
    <property type="nucleotide sequence ID" value="NZ_CP020465.1"/>
</dbReference>
<dbReference type="InterPro" id="IPR011042">
    <property type="entry name" value="6-blade_b-propeller_TolB-like"/>
</dbReference>
<feature type="chain" id="PRO_5012081427" description="SHOCT domain-containing protein" evidence="2">
    <location>
        <begin position="29"/>
        <end position="704"/>
    </location>
</feature>
<name>A0A222G858_9GAMM</name>
<reference evidence="3 4" key="1">
    <citation type="submission" date="2017-08" db="EMBL/GenBank/DDBJ databases">
        <title>Complete genome of Colwellia sp. NB097-1, a psychrophile bacterium ioslated from Bering Sea.</title>
        <authorList>
            <person name="Chen X."/>
        </authorList>
    </citation>
    <scope>NUCLEOTIDE SEQUENCE [LARGE SCALE GENOMIC DNA]</scope>
    <source>
        <strain evidence="3 4">NB097-1</strain>
    </source>
</reference>
<evidence type="ECO:0000256" key="2">
    <source>
        <dbReference type="SAM" id="SignalP"/>
    </source>
</evidence>
<feature type="signal peptide" evidence="2">
    <location>
        <begin position="1"/>
        <end position="28"/>
    </location>
</feature>
<feature type="transmembrane region" description="Helical" evidence="1">
    <location>
        <begin position="429"/>
        <end position="447"/>
    </location>
</feature>
<keyword evidence="2" id="KW-0732">Signal</keyword>
<keyword evidence="1" id="KW-0812">Transmembrane</keyword>
<proteinExistence type="predicted"/>
<dbReference type="OrthoDB" id="6219408at2"/>
<sequence>MDKSNWFNHFKCYFIFTLVAMLSQVSHAAAQTANDLELSAIANLDKAVLENDQWHSVLPVIGDENQYFVSTKAGKIYQLNHNEISQSAFFDLKLALKNPDIIALTAITLDPNFHYRDRDGYHTFYTAHTEASKKIKSKLIPKNTKINAPYDAVIMRWQVTGLQNQSPKLSKQHEVMRIAILQPQEHIQQLSFNPYVEPWHDNFGLLFVALARSESLKTEALYAGSILRIKPEKYGLQNYTIPADNPFTKTADIHNEIVFIAGHKTEHFDWIKKSTYSLLVQFNQQDANVLIEAKIGDDWREAIPQAQIKKRLPAVNEKHKTLLYHGRELKTLWGKALHLQETENDWHLQAIALNSNLDSENETLDTPHKLIKYNASEQAKFSLHQKHNGELLLLEHSQQRLYTINKPAITETKTAIIEDPISSSNTNSVYAFLFFMVIILTGYFWYLRKNGVVKNSFLQQQWANFEVDVAAKTLSFYKRHAKSAEKIINISSITRSEILLNDEVISTISADASQAFSNDLENIVLTTFAKEHRLKMMDDKQRGIQIRLTDDQKKHYLFCLYFRIGNIRHTKLKYQEVINKVIDWQWLFAQYINPDVTTKRKIKVQLAREIPIPSKTNKTTTAPTTRPETLEDNSTPVTLILETSNISNTDNGLPANSTQDGSADIDTKLVAALDKLVIMKKQGYLSESEFNIAKTKILKNLTND</sequence>
<evidence type="ECO:0000256" key="1">
    <source>
        <dbReference type="SAM" id="Phobius"/>
    </source>
</evidence>
<dbReference type="AlphaFoldDB" id="A0A222G858"/>